<dbReference type="PATRIC" id="fig|1629550.3.peg.170"/>
<dbReference type="RefSeq" id="WP_021428873.1">
    <property type="nucleotide sequence ID" value="NZ_LBBT01000020.1"/>
</dbReference>
<feature type="transmembrane region" description="Helical" evidence="1">
    <location>
        <begin position="194"/>
        <end position="213"/>
    </location>
</feature>
<dbReference type="AlphaFoldDB" id="A0A0M3DN32"/>
<dbReference type="GO" id="GO:0042802">
    <property type="term" value="F:identical protein binding"/>
    <property type="evidence" value="ECO:0007669"/>
    <property type="project" value="TreeGrafter"/>
</dbReference>
<keyword evidence="1" id="KW-0472">Membrane</keyword>
<sequence>MLKSRLFWESVITISSIIELWGCKKIFDYTSEKRISKTKINIIMLFIIVFMLFLLHTEVYPNSRITISIVLTFVFYITTYDIDFYTGIVNILMYWMVLLGIDALSMSLIIRANSIHDMSNLLSNNVYRLESIILGKIILIFYIVIYKIIKSEIEINKKDIFCLGIPIIGNITSFFIVFKYLFKFSQQGLISEIHILNFSILLFLSNISIILVIRKIRRDNKLLAEYKVMKKSVDMQYKYYMKVKDNQLKTRQLYHDMKNHIICIKKLNENGYSSNNYISNLENQLKSYDNTFDSGNMLLDIILSDKKELCDKNNINFNCNINFTKCNFMELEDICSIFSNVLDNSIEACEKINDCNKYISLEGKIIESFFVLKAENSKSNKINIKDRKVITDKKDKFLHGLGIKSIKQSVKKYNGEVVIDYTDDKFILNILIPIVLYNDKLY</sequence>
<keyword evidence="1" id="KW-1133">Transmembrane helix</keyword>
<protein>
    <recommendedName>
        <fullName evidence="2">Sensor histidine kinase NatK-like C-terminal domain-containing protein</fullName>
    </recommendedName>
</protein>
<keyword evidence="1" id="KW-0812">Transmembrane</keyword>
<dbReference type="EMBL" id="LBBT01000020">
    <property type="protein sequence ID" value="KKY02827.1"/>
    <property type="molecule type" value="Genomic_DNA"/>
</dbReference>
<dbReference type="OrthoDB" id="1749546at2"/>
<organism evidence="3 4">
    <name type="scientific">Paraclostridium benzoelyticum</name>
    <dbReference type="NCBI Taxonomy" id="1629550"/>
    <lineage>
        <taxon>Bacteria</taxon>
        <taxon>Bacillati</taxon>
        <taxon>Bacillota</taxon>
        <taxon>Clostridia</taxon>
        <taxon>Peptostreptococcales</taxon>
        <taxon>Peptostreptococcaceae</taxon>
        <taxon>Paraclostridium</taxon>
    </lineage>
</organism>
<evidence type="ECO:0000313" key="4">
    <source>
        <dbReference type="Proteomes" id="UP000034407"/>
    </source>
</evidence>
<feature type="transmembrane region" description="Helical" evidence="1">
    <location>
        <begin position="132"/>
        <end position="149"/>
    </location>
</feature>
<accession>A0A0M3DN32</accession>
<keyword evidence="4" id="KW-1185">Reference proteome</keyword>
<dbReference type="Pfam" id="PF14501">
    <property type="entry name" value="HATPase_c_5"/>
    <property type="match status" value="1"/>
</dbReference>
<feature type="transmembrane region" description="Helical" evidence="1">
    <location>
        <begin position="63"/>
        <end position="80"/>
    </location>
</feature>
<dbReference type="PANTHER" id="PTHR40448">
    <property type="entry name" value="TWO-COMPONENT SENSOR HISTIDINE KINASE"/>
    <property type="match status" value="1"/>
</dbReference>
<feature type="transmembrane region" description="Helical" evidence="1">
    <location>
        <begin position="92"/>
        <end position="112"/>
    </location>
</feature>
<evidence type="ECO:0000256" key="1">
    <source>
        <dbReference type="SAM" id="Phobius"/>
    </source>
</evidence>
<name>A0A0M3DN32_9FIRM</name>
<gene>
    <name evidence="3" type="ORF">VN21_01065</name>
</gene>
<proteinExistence type="predicted"/>
<feature type="domain" description="Sensor histidine kinase NatK-like C-terminal" evidence="2">
    <location>
        <begin position="329"/>
        <end position="433"/>
    </location>
</feature>
<dbReference type="PANTHER" id="PTHR40448:SF1">
    <property type="entry name" value="TWO-COMPONENT SENSOR HISTIDINE KINASE"/>
    <property type="match status" value="1"/>
</dbReference>
<reference evidence="3 4" key="1">
    <citation type="submission" date="2015-04" db="EMBL/GenBank/DDBJ databases">
        <title>Microcin producing Clostridium sp. JC272T.</title>
        <authorList>
            <person name="Jyothsna T."/>
            <person name="Sasikala C."/>
            <person name="Ramana C."/>
        </authorList>
    </citation>
    <scope>NUCLEOTIDE SEQUENCE [LARGE SCALE GENOMIC DNA]</scope>
    <source>
        <strain evidence="3 4">JC272</strain>
    </source>
</reference>
<evidence type="ECO:0000313" key="3">
    <source>
        <dbReference type="EMBL" id="KKY02827.1"/>
    </source>
</evidence>
<dbReference type="CDD" id="cd16935">
    <property type="entry name" value="HATPase_AgrC-ComD-like"/>
    <property type="match status" value="1"/>
</dbReference>
<comment type="caution">
    <text evidence="3">The sequence shown here is derived from an EMBL/GenBank/DDBJ whole genome shotgun (WGS) entry which is preliminary data.</text>
</comment>
<feature type="transmembrane region" description="Helical" evidence="1">
    <location>
        <begin position="161"/>
        <end position="182"/>
    </location>
</feature>
<evidence type="ECO:0000259" key="2">
    <source>
        <dbReference type="Pfam" id="PF14501"/>
    </source>
</evidence>
<feature type="transmembrane region" description="Helical" evidence="1">
    <location>
        <begin position="39"/>
        <end position="57"/>
    </location>
</feature>
<dbReference type="Proteomes" id="UP000034407">
    <property type="component" value="Unassembled WGS sequence"/>
</dbReference>
<dbReference type="InterPro" id="IPR032834">
    <property type="entry name" value="NatK-like_C"/>
</dbReference>